<proteinExistence type="predicted"/>
<dbReference type="Proteomes" id="UP001055171">
    <property type="component" value="Chromosome"/>
</dbReference>
<dbReference type="EMBL" id="CP092423">
    <property type="protein sequence ID" value="ULP43420.1"/>
    <property type="molecule type" value="Genomic_DNA"/>
</dbReference>
<dbReference type="Pfam" id="PF02771">
    <property type="entry name" value="Acyl-CoA_dh_N"/>
    <property type="match status" value="1"/>
</dbReference>
<reference evidence="4" key="1">
    <citation type="submission" date="2022-08" db="EMBL/GenBank/DDBJ databases">
        <title>Complete genome sequence of 14 non-tuberculosis mycobacteria type-strains.</title>
        <authorList>
            <person name="Igarashi Y."/>
            <person name="Osugi A."/>
            <person name="Mitarai S."/>
        </authorList>
    </citation>
    <scope>NUCLEOTIDE SEQUENCE</scope>
    <source>
        <strain evidence="4">ATCC 51985</strain>
    </source>
</reference>
<evidence type="ECO:0000313" key="4">
    <source>
        <dbReference type="EMBL" id="ULP43420.1"/>
    </source>
</evidence>
<organism evidence="4 5">
    <name type="scientific">Mycobacterium lentiflavum</name>
    <dbReference type="NCBI Taxonomy" id="141349"/>
    <lineage>
        <taxon>Bacteria</taxon>
        <taxon>Bacillati</taxon>
        <taxon>Actinomycetota</taxon>
        <taxon>Actinomycetes</taxon>
        <taxon>Mycobacteriales</taxon>
        <taxon>Mycobacteriaceae</taxon>
        <taxon>Mycobacterium</taxon>
        <taxon>Mycobacterium simiae complex</taxon>
    </lineage>
</organism>
<keyword evidence="5" id="KW-1185">Reference proteome</keyword>
<evidence type="ECO:0000313" key="5">
    <source>
        <dbReference type="Proteomes" id="UP001055171"/>
    </source>
</evidence>
<evidence type="ECO:0000259" key="3">
    <source>
        <dbReference type="Pfam" id="PF08028"/>
    </source>
</evidence>
<evidence type="ECO:0000256" key="1">
    <source>
        <dbReference type="ARBA" id="ARBA00023002"/>
    </source>
</evidence>
<evidence type="ECO:0000259" key="2">
    <source>
        <dbReference type="Pfam" id="PF02771"/>
    </source>
</evidence>
<dbReference type="InterPro" id="IPR036250">
    <property type="entry name" value="AcylCo_DH-like_C"/>
</dbReference>
<dbReference type="PANTHER" id="PTHR43884:SF25">
    <property type="entry name" value="ACYL-COA DEHYDROGENASE YDBM-RELATED"/>
    <property type="match status" value="1"/>
</dbReference>
<dbReference type="Gene3D" id="2.40.110.10">
    <property type="entry name" value="Butyryl-CoA Dehydrogenase, subunit A, domain 2"/>
    <property type="match status" value="1"/>
</dbReference>
<dbReference type="PIRSF" id="PIRSF016578">
    <property type="entry name" value="HsaA"/>
    <property type="match status" value="1"/>
</dbReference>
<dbReference type="Gene3D" id="1.20.140.10">
    <property type="entry name" value="Butyryl-CoA Dehydrogenase, subunit A, domain 3"/>
    <property type="match status" value="1"/>
</dbReference>
<sequence>MSKSEQAMEQNDNQLVAHAEALQDLLRYHAASGEMRNHLTPEVIESLAASGLFRLMKPIRFGGTPTDLQSVLAVTEALGIADGSAAWVVGVAATGAWMAAHLSDDGQQEVFGGTPDSRIAGGTTEVPARRVDGGLRVSGRWSYASGADDADWAAIVATLQDTPEQPATPYWCLVPADEVTLEHTWETVGMCGTGSNTFVADDVFVPERRMLNLASLIDGAAPTPHDDEVYRMPYAPVALVGILGPLLGMGRAALELVTAKAEAKAIRYTIFDRQSESIGVQLQVADAALKLRTARLHVCDIAQVTQVAAHAHTLPKHIERAAFRAQSSMAAQCVISAINILVNVHGSASFAKQNPLQRIWRDANTAARHAGLNAAIGAEIYGKALLGIGESVSPIV</sequence>
<accession>A0ABY3UV02</accession>
<gene>
    <name evidence="4" type="ORF">MJO58_05420</name>
</gene>
<keyword evidence="1" id="KW-0560">Oxidoreductase</keyword>
<feature type="domain" description="Acyl-CoA dehydrogenase/oxidase N-terminal" evidence="2">
    <location>
        <begin position="22"/>
        <end position="109"/>
    </location>
</feature>
<protein>
    <submittedName>
        <fullName evidence="4">Acyl-CoA dehydrogenase family protein</fullName>
    </submittedName>
</protein>
<dbReference type="InterPro" id="IPR037069">
    <property type="entry name" value="AcylCoA_DH/ox_N_sf"/>
</dbReference>
<dbReference type="RefSeq" id="WP_239722215.1">
    <property type="nucleotide sequence ID" value="NZ_CP092423.2"/>
</dbReference>
<dbReference type="SUPFAM" id="SSF56645">
    <property type="entry name" value="Acyl-CoA dehydrogenase NM domain-like"/>
    <property type="match status" value="1"/>
</dbReference>
<dbReference type="InterPro" id="IPR013107">
    <property type="entry name" value="Acyl-CoA_DH_C"/>
</dbReference>
<dbReference type="InterPro" id="IPR046373">
    <property type="entry name" value="Acyl-CoA_Oxase/DH_mid-dom_sf"/>
</dbReference>
<dbReference type="InterPro" id="IPR009100">
    <property type="entry name" value="AcylCoA_DH/oxidase_NM_dom_sf"/>
</dbReference>
<dbReference type="Pfam" id="PF08028">
    <property type="entry name" value="Acyl-CoA_dh_2"/>
    <property type="match status" value="1"/>
</dbReference>
<dbReference type="Gene3D" id="1.10.540.10">
    <property type="entry name" value="Acyl-CoA dehydrogenase/oxidase, N-terminal domain"/>
    <property type="match status" value="1"/>
</dbReference>
<dbReference type="InterPro" id="IPR013786">
    <property type="entry name" value="AcylCoA_DH/ox_N"/>
</dbReference>
<dbReference type="PANTHER" id="PTHR43884">
    <property type="entry name" value="ACYL-COA DEHYDROGENASE"/>
    <property type="match status" value="1"/>
</dbReference>
<dbReference type="SUPFAM" id="SSF47203">
    <property type="entry name" value="Acyl-CoA dehydrogenase C-terminal domain-like"/>
    <property type="match status" value="1"/>
</dbReference>
<name>A0ABY3UV02_MYCLN</name>
<feature type="domain" description="Acyl-CoA dehydrogenase C-terminal" evidence="3">
    <location>
        <begin position="244"/>
        <end position="373"/>
    </location>
</feature>